<dbReference type="PROSITE" id="PS50893">
    <property type="entry name" value="ABC_TRANSPORTER_2"/>
    <property type="match status" value="1"/>
</dbReference>
<dbReference type="EC" id="3.6.3.17" evidence="11"/>
<evidence type="ECO:0000259" key="10">
    <source>
        <dbReference type="PROSITE" id="PS50893"/>
    </source>
</evidence>
<evidence type="ECO:0000313" key="11">
    <source>
        <dbReference type="EMBL" id="STR39066.1"/>
    </source>
</evidence>
<keyword evidence="3" id="KW-1003">Cell membrane</keyword>
<dbReference type="PANTHER" id="PTHR43790:SF3">
    <property type="entry name" value="D-ALLOSE IMPORT ATP-BINDING PROTEIN ALSA-RELATED"/>
    <property type="match status" value="1"/>
</dbReference>
<dbReference type="SUPFAM" id="SSF52540">
    <property type="entry name" value="P-loop containing nucleoside triphosphate hydrolases"/>
    <property type="match status" value="2"/>
</dbReference>
<keyword evidence="11" id="KW-0378">Hydrolase</keyword>
<dbReference type="InterPro" id="IPR017871">
    <property type="entry name" value="ABC_transporter-like_CS"/>
</dbReference>
<organism evidence="11 12">
    <name type="scientific">Klebsiella michiganensis</name>
    <dbReference type="NCBI Taxonomy" id="1134687"/>
    <lineage>
        <taxon>Bacteria</taxon>
        <taxon>Pseudomonadati</taxon>
        <taxon>Pseudomonadota</taxon>
        <taxon>Gammaproteobacteria</taxon>
        <taxon>Enterobacterales</taxon>
        <taxon>Enterobacteriaceae</taxon>
        <taxon>Klebsiella/Raoultella group</taxon>
        <taxon>Klebsiella</taxon>
    </lineage>
</organism>
<dbReference type="AlphaFoldDB" id="A0A7H4LSE0"/>
<keyword evidence="6" id="KW-0547">Nucleotide-binding</keyword>
<dbReference type="Proteomes" id="UP000255050">
    <property type="component" value="Unassembled WGS sequence"/>
</dbReference>
<dbReference type="GO" id="GO:0016887">
    <property type="term" value="F:ATP hydrolysis activity"/>
    <property type="evidence" value="ECO:0007669"/>
    <property type="project" value="InterPro"/>
</dbReference>
<dbReference type="InterPro" id="IPR050107">
    <property type="entry name" value="ABC_carbohydrate_import_ATPase"/>
</dbReference>
<evidence type="ECO:0000256" key="5">
    <source>
        <dbReference type="ARBA" id="ARBA00022737"/>
    </source>
</evidence>
<dbReference type="PANTHER" id="PTHR43790">
    <property type="entry name" value="CARBOHYDRATE TRANSPORT ATP-BINDING PROTEIN MG119-RELATED"/>
    <property type="match status" value="1"/>
</dbReference>
<reference evidence="11 12" key="1">
    <citation type="submission" date="2018-06" db="EMBL/GenBank/DDBJ databases">
        <authorList>
            <consortium name="Pathogen Informatics"/>
            <person name="Doyle S."/>
        </authorList>
    </citation>
    <scope>NUCLEOTIDE SEQUENCE [LARGE SCALE GENOMIC DNA]</scope>
    <source>
        <strain evidence="11 12">NCTC11694</strain>
    </source>
</reference>
<evidence type="ECO:0000256" key="8">
    <source>
        <dbReference type="ARBA" id="ARBA00022967"/>
    </source>
</evidence>
<dbReference type="GO" id="GO:0005524">
    <property type="term" value="F:ATP binding"/>
    <property type="evidence" value="ECO:0007669"/>
    <property type="project" value="UniProtKB-KW"/>
</dbReference>
<sequence>MADTTSPPLLRLEGISKRYGATLALNNVRFDLFAGEVHALMGENGAGKSTLMKILSGNEQRDSGVIFIDGQEIDIRTPRDARKYGIAIIHQELNTVPDMTVAENLFLGQEPTAFAGILDRKRMHREAREKLDRINADIDPQAPLGSLSIGRQQMVEIARAVSENAKVLVLDEPTAALSRAETLQLYRLIEQMRQDGVGMVYISHRMEEVWQLANRVTVFRDGTWIGTEILGNVSTTDIVRMMVGRQIVDLYQHEPRTPGKVLLEVRDLAGSATGPVSFEVNAGEVVSMSGLVGSGRTEVARLLFGADPRTQGSVRIDGRTSNPVDPTAAIADGIGMVTEDRKTQGLFLGHSVEHNIDISSLDNFVAGGVVKRKTIRAAVLEQMRRLRLRENAVELPVSALSGGNQQKAALARWLLRDSRLLILENRPARGYRRQKGNLRTDRQARPRRESHFGDLLRFTGGHRH</sequence>
<dbReference type="EMBL" id="UGJR01000002">
    <property type="protein sequence ID" value="STR39066.1"/>
    <property type="molecule type" value="Genomic_DNA"/>
</dbReference>
<comment type="subcellular location">
    <subcellularLocation>
        <location evidence="1">Cell inner membrane</location>
        <topology evidence="1">Peripheral membrane protein</topology>
    </subcellularLocation>
</comment>
<evidence type="ECO:0000256" key="6">
    <source>
        <dbReference type="ARBA" id="ARBA00022741"/>
    </source>
</evidence>
<dbReference type="InterPro" id="IPR003593">
    <property type="entry name" value="AAA+_ATPase"/>
</dbReference>
<feature type="domain" description="ABC transporter" evidence="10">
    <location>
        <begin position="10"/>
        <end position="246"/>
    </location>
</feature>
<evidence type="ECO:0000256" key="7">
    <source>
        <dbReference type="ARBA" id="ARBA00022840"/>
    </source>
</evidence>
<accession>A0A7H4LSE0</accession>
<name>A0A7H4LSE0_9ENTR</name>
<evidence type="ECO:0000256" key="3">
    <source>
        <dbReference type="ARBA" id="ARBA00022475"/>
    </source>
</evidence>
<evidence type="ECO:0000256" key="2">
    <source>
        <dbReference type="ARBA" id="ARBA00022448"/>
    </source>
</evidence>
<evidence type="ECO:0000256" key="4">
    <source>
        <dbReference type="ARBA" id="ARBA00022597"/>
    </source>
</evidence>
<proteinExistence type="predicted"/>
<keyword evidence="9" id="KW-0472">Membrane</keyword>
<dbReference type="CDD" id="cd03216">
    <property type="entry name" value="ABC_Carb_Monos_I"/>
    <property type="match status" value="1"/>
</dbReference>
<keyword evidence="7" id="KW-0067">ATP-binding</keyword>
<dbReference type="Gene3D" id="3.40.50.300">
    <property type="entry name" value="P-loop containing nucleotide triphosphate hydrolases"/>
    <property type="match status" value="2"/>
</dbReference>
<dbReference type="SMART" id="SM00382">
    <property type="entry name" value="AAA"/>
    <property type="match status" value="1"/>
</dbReference>
<keyword evidence="5" id="KW-0677">Repeat</keyword>
<comment type="caution">
    <text evidence="11">The sequence shown here is derived from an EMBL/GenBank/DDBJ whole genome shotgun (WGS) entry which is preliminary data.</text>
</comment>
<evidence type="ECO:0000256" key="9">
    <source>
        <dbReference type="ARBA" id="ARBA00023136"/>
    </source>
</evidence>
<keyword evidence="8" id="KW-1278">Translocase</keyword>
<dbReference type="InterPro" id="IPR027417">
    <property type="entry name" value="P-loop_NTPase"/>
</dbReference>
<protein>
    <submittedName>
        <fullName evidence="11">Ribose ABC transport system</fullName>
        <ecNumber evidence="11">3.6.3.17</ecNumber>
    </submittedName>
</protein>
<dbReference type="PROSITE" id="PS00211">
    <property type="entry name" value="ABC_TRANSPORTER_1"/>
    <property type="match status" value="1"/>
</dbReference>
<keyword evidence="4" id="KW-0762">Sugar transport</keyword>
<gene>
    <name evidence="11" type="primary">rbsA_1</name>
    <name evidence="11" type="ORF">NCTC11694_00203</name>
</gene>
<keyword evidence="2" id="KW-0813">Transport</keyword>
<dbReference type="Pfam" id="PF00005">
    <property type="entry name" value="ABC_tran"/>
    <property type="match status" value="2"/>
</dbReference>
<evidence type="ECO:0000256" key="1">
    <source>
        <dbReference type="ARBA" id="ARBA00004417"/>
    </source>
</evidence>
<dbReference type="InterPro" id="IPR003439">
    <property type="entry name" value="ABC_transporter-like_ATP-bd"/>
</dbReference>
<evidence type="ECO:0000313" key="12">
    <source>
        <dbReference type="Proteomes" id="UP000255050"/>
    </source>
</evidence>
<dbReference type="GO" id="GO:0005886">
    <property type="term" value="C:plasma membrane"/>
    <property type="evidence" value="ECO:0007669"/>
    <property type="project" value="UniProtKB-SubCell"/>
</dbReference>
<dbReference type="FunFam" id="3.40.50.300:FF:000127">
    <property type="entry name" value="Ribose import ATP-binding protein RbsA"/>
    <property type="match status" value="1"/>
</dbReference>